<dbReference type="RefSeq" id="WP_132016219.1">
    <property type="nucleotide sequence ID" value="NZ_SLUN01000033.1"/>
</dbReference>
<proteinExistence type="inferred from homology"/>
<comment type="subcellular location">
    <subcellularLocation>
        <location evidence="1">Bacterial microcompartment</location>
    </subcellularLocation>
</comment>
<dbReference type="InterPro" id="IPR044872">
    <property type="entry name" value="CcmK/CsoS1_BMC"/>
</dbReference>
<dbReference type="OrthoDB" id="9812608at2"/>
<evidence type="ECO:0000256" key="2">
    <source>
        <dbReference type="ARBA" id="ARBA00024446"/>
    </source>
</evidence>
<dbReference type="AlphaFoldDB" id="A0A4R1R7N7"/>
<keyword evidence="2" id="KW-1283">Bacterial microcompartment</keyword>
<dbReference type="Gene3D" id="3.30.70.1710">
    <property type="match status" value="1"/>
</dbReference>
<dbReference type="GO" id="GO:0031469">
    <property type="term" value="C:bacterial microcompartment"/>
    <property type="evidence" value="ECO:0007669"/>
    <property type="project" value="UniProtKB-SubCell"/>
</dbReference>
<dbReference type="PANTHER" id="PTHR33941">
    <property type="entry name" value="PROPANEDIOL UTILIZATION PROTEIN PDUA"/>
    <property type="match status" value="1"/>
</dbReference>
<accession>A0A4R1R7N7</accession>
<dbReference type="PANTHER" id="PTHR33941:SF11">
    <property type="entry name" value="BACTERIAL MICROCOMPARTMENT SHELL PROTEIN PDUJ"/>
    <property type="match status" value="1"/>
</dbReference>
<name>A0A4R1R7N7_HYDET</name>
<keyword evidence="6" id="KW-1185">Reference proteome</keyword>
<reference evidence="5 6" key="1">
    <citation type="submission" date="2019-03" db="EMBL/GenBank/DDBJ databases">
        <title>Genomic Encyclopedia of Type Strains, Phase IV (KMG-IV): sequencing the most valuable type-strain genomes for metagenomic binning, comparative biology and taxonomic classification.</title>
        <authorList>
            <person name="Goeker M."/>
        </authorList>
    </citation>
    <scope>NUCLEOTIDE SEQUENCE [LARGE SCALE GENOMIC DNA]</scope>
    <source>
        <strain evidence="5 6">LX-B</strain>
    </source>
</reference>
<evidence type="ECO:0000256" key="1">
    <source>
        <dbReference type="ARBA" id="ARBA00024322"/>
    </source>
</evidence>
<organism evidence="5 6">
    <name type="scientific">Hydrogenispora ethanolica</name>
    <dbReference type="NCBI Taxonomy" id="1082276"/>
    <lineage>
        <taxon>Bacteria</taxon>
        <taxon>Bacillati</taxon>
        <taxon>Bacillota</taxon>
        <taxon>Hydrogenispora</taxon>
    </lineage>
</organism>
<evidence type="ECO:0000313" key="5">
    <source>
        <dbReference type="EMBL" id="TCL61519.1"/>
    </source>
</evidence>
<evidence type="ECO:0000256" key="3">
    <source>
        <dbReference type="PROSITE-ProRule" id="PRU01278"/>
    </source>
</evidence>
<comment type="similarity">
    <text evidence="3">Belongs to the bacterial microcompartments protein family.</text>
</comment>
<comment type="caution">
    <text evidence="5">The sequence shown here is derived from an EMBL/GenBank/DDBJ whole genome shotgun (WGS) entry which is preliminary data.</text>
</comment>
<dbReference type="Proteomes" id="UP000295008">
    <property type="component" value="Unassembled WGS sequence"/>
</dbReference>
<dbReference type="SUPFAM" id="SSF143414">
    <property type="entry name" value="CcmK-like"/>
    <property type="match status" value="1"/>
</dbReference>
<evidence type="ECO:0000313" key="6">
    <source>
        <dbReference type="Proteomes" id="UP000295008"/>
    </source>
</evidence>
<dbReference type="InterPro" id="IPR050575">
    <property type="entry name" value="BMC_shell"/>
</dbReference>
<sequence>MEEALGLIEVRGWAAAIVAVDAAAKAAGVRLVGTEATKGGGQIVVKLAGDVAAIRVGIDAATVAVQAVSKVAAAHVIPRPGSGLK</sequence>
<evidence type="ECO:0000259" key="4">
    <source>
        <dbReference type="PROSITE" id="PS51930"/>
    </source>
</evidence>
<dbReference type="PROSITE" id="PS51930">
    <property type="entry name" value="BMC_2"/>
    <property type="match status" value="1"/>
</dbReference>
<dbReference type="EMBL" id="SLUN01000033">
    <property type="protein sequence ID" value="TCL61519.1"/>
    <property type="molecule type" value="Genomic_DNA"/>
</dbReference>
<feature type="domain" description="BMC" evidence="4">
    <location>
        <begin position="4"/>
        <end position="85"/>
    </location>
</feature>
<dbReference type="Pfam" id="PF00936">
    <property type="entry name" value="BMC"/>
    <property type="match status" value="1"/>
</dbReference>
<dbReference type="SMART" id="SM00877">
    <property type="entry name" value="BMC"/>
    <property type="match status" value="1"/>
</dbReference>
<gene>
    <name evidence="5" type="ORF">EDC14_103324</name>
</gene>
<dbReference type="InterPro" id="IPR037233">
    <property type="entry name" value="CcmK-like_sf"/>
</dbReference>
<dbReference type="InterPro" id="IPR000249">
    <property type="entry name" value="BMC_dom"/>
</dbReference>
<protein>
    <submittedName>
        <fullName evidence="5">BMC domain-containing protein</fullName>
    </submittedName>
</protein>